<protein>
    <submittedName>
        <fullName evidence="2">PaaD-like protein (DUF59) involved in Fe-S cluster assembly</fullName>
    </submittedName>
</protein>
<dbReference type="InterPro" id="IPR034904">
    <property type="entry name" value="FSCA_dom_sf"/>
</dbReference>
<dbReference type="InterPro" id="IPR002744">
    <property type="entry name" value="MIP18-like"/>
</dbReference>
<sequence>MTTEEKRVLEEKIVNVLKNIYDPEIPVNIYELGLIYEHNIDDDGNVKVVMTLTAPNCPVADVMPQQVKEEISYLTGVKNVDVEITFDPPWDQDMISDEAKLELGLM</sequence>
<reference evidence="2" key="1">
    <citation type="submission" date="2018-06" db="EMBL/GenBank/DDBJ databases">
        <authorList>
            <person name="Zhirakovskaya E."/>
        </authorList>
    </citation>
    <scope>NUCLEOTIDE SEQUENCE</scope>
</reference>
<dbReference type="PANTHER" id="PTHR42831">
    <property type="entry name" value="FE-S PROTEIN MATURATION AUXILIARY FACTOR YITW"/>
    <property type="match status" value="1"/>
</dbReference>
<feature type="domain" description="MIP18 family-like" evidence="1">
    <location>
        <begin position="10"/>
        <end position="82"/>
    </location>
</feature>
<dbReference type="Pfam" id="PF01883">
    <property type="entry name" value="FeS_assembly_P"/>
    <property type="match status" value="1"/>
</dbReference>
<dbReference type="AlphaFoldDB" id="A0A3B0UUH5"/>
<dbReference type="Gene3D" id="3.30.300.130">
    <property type="entry name" value="Fe-S cluster assembly (FSCA)"/>
    <property type="match status" value="1"/>
</dbReference>
<dbReference type="NCBIfam" id="TIGR02945">
    <property type="entry name" value="SUF_assoc"/>
    <property type="match status" value="1"/>
</dbReference>
<dbReference type="InterPro" id="IPR014291">
    <property type="entry name" value="SUF_FeS_clus_asmbl-assoc"/>
</dbReference>
<evidence type="ECO:0000313" key="2">
    <source>
        <dbReference type="EMBL" id="VAW30012.1"/>
    </source>
</evidence>
<evidence type="ECO:0000259" key="1">
    <source>
        <dbReference type="Pfam" id="PF01883"/>
    </source>
</evidence>
<dbReference type="EMBL" id="UOET01000455">
    <property type="protein sequence ID" value="VAW30012.1"/>
    <property type="molecule type" value="Genomic_DNA"/>
</dbReference>
<proteinExistence type="predicted"/>
<accession>A0A3B0UUH5</accession>
<dbReference type="SUPFAM" id="SSF117916">
    <property type="entry name" value="Fe-S cluster assembly (FSCA) domain-like"/>
    <property type="match status" value="1"/>
</dbReference>
<dbReference type="PANTHER" id="PTHR42831:SF1">
    <property type="entry name" value="FE-S PROTEIN MATURATION AUXILIARY FACTOR YITW"/>
    <property type="match status" value="1"/>
</dbReference>
<organism evidence="2">
    <name type="scientific">hydrothermal vent metagenome</name>
    <dbReference type="NCBI Taxonomy" id="652676"/>
    <lineage>
        <taxon>unclassified sequences</taxon>
        <taxon>metagenomes</taxon>
        <taxon>ecological metagenomes</taxon>
    </lineage>
</organism>
<dbReference type="InterPro" id="IPR052339">
    <property type="entry name" value="Fe-S_Maturation_MIP18"/>
</dbReference>
<name>A0A3B0UUH5_9ZZZZ</name>
<gene>
    <name evidence="2" type="ORF">MNBD_BACTEROID07-1727</name>
</gene>